<reference evidence="1 2" key="1">
    <citation type="journal article" date="2011" name="J. Bacteriol.">
        <title>Complete genome sequence of a beneficial plant root-associated bacterium, Pseudomonas brassicacearum.</title>
        <authorList>
            <person name="Ortet P."/>
            <person name="Barakat M."/>
            <person name="Lalaouna D."/>
            <person name="Fochesato S."/>
            <person name="Barbe V."/>
            <person name="Vacherie B."/>
            <person name="Santaella C."/>
            <person name="Heulin T."/>
            <person name="Achouak W."/>
        </authorList>
    </citation>
    <scope>NUCLEOTIDE SEQUENCE [LARGE SCALE GENOMIC DNA]</scope>
    <source>
        <strain evidence="1 2">NFM421</strain>
    </source>
</reference>
<organism evidence="1 2">
    <name type="scientific">Pseudomonas brassicacearum (strain NFM421)</name>
    <dbReference type="NCBI Taxonomy" id="994484"/>
    <lineage>
        <taxon>Bacteria</taxon>
        <taxon>Pseudomonadati</taxon>
        <taxon>Pseudomonadota</taxon>
        <taxon>Gammaproteobacteria</taxon>
        <taxon>Pseudomonadales</taxon>
        <taxon>Pseudomonadaceae</taxon>
        <taxon>Pseudomonas</taxon>
    </lineage>
</organism>
<dbReference type="Proteomes" id="UP000006692">
    <property type="component" value="Chromosome"/>
</dbReference>
<dbReference type="KEGG" id="pba:PSEBR_cmegm130"/>
<dbReference type="RefSeq" id="WP_003206821.1">
    <property type="nucleotide sequence ID" value="NC_015379.1"/>
</dbReference>
<evidence type="ECO:0000313" key="1">
    <source>
        <dbReference type="EMBL" id="AEA72018.1"/>
    </source>
</evidence>
<dbReference type="EMBL" id="CP002585">
    <property type="protein sequence ID" value="AEA72018.1"/>
    <property type="molecule type" value="Genomic_DNA"/>
</dbReference>
<dbReference type="AlphaFoldDB" id="F2K6U1"/>
<protein>
    <submittedName>
        <fullName evidence="1">Uncharacterized protein</fullName>
    </submittedName>
</protein>
<dbReference type="GeneID" id="57262441"/>
<gene>
    <name evidence="1" type="ORF">PSEBR_cmegm130</name>
</gene>
<reference key="2">
    <citation type="submission" date="2011-03" db="EMBL/GenBank/DDBJ databases">
        <title>Complete Genome Sequence of a beneficial plant roots-associated bacterium Pseudomonas brassicacearum.</title>
        <authorList>
            <person name="Ortet P."/>
            <person name="Barakat M."/>
            <person name="Lalaouna D."/>
            <person name="Fochesato S."/>
            <person name="Barbe V."/>
            <person name="Santaella C."/>
            <person name="Heulin T."/>
            <person name="Achouak W."/>
        </authorList>
    </citation>
    <scope>NUCLEOTIDE SEQUENCE</scope>
    <source>
        <strain>NFM421</strain>
    </source>
</reference>
<accession>F2K6U1</accession>
<proteinExistence type="predicted"/>
<evidence type="ECO:0000313" key="2">
    <source>
        <dbReference type="Proteomes" id="UP000006692"/>
    </source>
</evidence>
<dbReference type="HOGENOM" id="CLU_1407696_0_0_6"/>
<sequence length="193" mass="21807">MPEITLTTADTSGWTNCVRRDLPERSISRLIPDGERSNRPLEPPGALDGNYWKSSVPAIRNLHYTYVDTGYSRVEQNDVLWSDSASWCTMLSVWSPGKAGLAHIPPSPLVRKDVDTLLESFHTIPTEIHMVTMPVHRDRADGFAMVRQCVMSYYGHNYAGIKVFLITGYKGKEWEQRHQIGVDPRSGAFPVFN</sequence>
<name>F2K6U1_PSEBN</name>